<protein>
    <submittedName>
        <fullName evidence="5">RHTO0S14e03136g1_1</fullName>
    </submittedName>
</protein>
<dbReference type="PANTHER" id="PTHR12482:SF62">
    <property type="entry name" value="LIPASE ROG1-RELATED"/>
    <property type="match status" value="1"/>
</dbReference>
<feature type="compositionally biased region" description="Low complexity" evidence="3">
    <location>
        <begin position="424"/>
        <end position="472"/>
    </location>
</feature>
<dbReference type="InterPro" id="IPR029058">
    <property type="entry name" value="AB_hydrolase_fold"/>
</dbReference>
<keyword evidence="2" id="KW-0175">Coiled coil</keyword>
<evidence type="ECO:0000259" key="4">
    <source>
        <dbReference type="Pfam" id="PF05057"/>
    </source>
</evidence>
<feature type="coiled-coil region" evidence="2">
    <location>
        <begin position="69"/>
        <end position="96"/>
    </location>
</feature>
<evidence type="ECO:0000256" key="1">
    <source>
        <dbReference type="ARBA" id="ARBA00007920"/>
    </source>
</evidence>
<feature type="domain" description="DUF676" evidence="4">
    <location>
        <begin position="5"/>
        <end position="236"/>
    </location>
</feature>
<feature type="compositionally biased region" description="Basic and acidic residues" evidence="3">
    <location>
        <begin position="414"/>
        <end position="423"/>
    </location>
</feature>
<dbReference type="InterPro" id="IPR007751">
    <property type="entry name" value="DUF676_lipase-like"/>
</dbReference>
<feature type="region of interest" description="Disordered" evidence="3">
    <location>
        <begin position="405"/>
        <end position="473"/>
    </location>
</feature>
<proteinExistence type="inferred from homology"/>
<evidence type="ECO:0000256" key="2">
    <source>
        <dbReference type="SAM" id="Coils"/>
    </source>
</evidence>
<dbReference type="InterPro" id="IPR044294">
    <property type="entry name" value="Lipase-like"/>
</dbReference>
<comment type="similarity">
    <text evidence="1">Belongs to the putative lipase ROG1 family.</text>
</comment>
<dbReference type="OrthoDB" id="273452at2759"/>
<accession>A0A061BK64</accession>
<dbReference type="SUPFAM" id="SSF53474">
    <property type="entry name" value="alpha/beta-Hydrolases"/>
    <property type="match status" value="1"/>
</dbReference>
<name>A0A061BK64_RHOTO</name>
<evidence type="ECO:0000313" key="5">
    <source>
        <dbReference type="EMBL" id="CDR47400.1"/>
    </source>
</evidence>
<dbReference type="AlphaFoldDB" id="A0A061BK64"/>
<gene>
    <name evidence="5" type="ORF">RHTO0S_14e03136g</name>
</gene>
<evidence type="ECO:0000256" key="3">
    <source>
        <dbReference type="SAM" id="MobiDB-lite"/>
    </source>
</evidence>
<dbReference type="EMBL" id="LK052949">
    <property type="protein sequence ID" value="CDR47400.1"/>
    <property type="molecule type" value="Genomic_DNA"/>
</dbReference>
<dbReference type="Gene3D" id="3.40.50.1820">
    <property type="entry name" value="alpha/beta hydrolase"/>
    <property type="match status" value="1"/>
</dbReference>
<reference evidence="5" key="1">
    <citation type="journal article" date="2014" name="Genome Announc.">
        <title>Draft genome sequence of Rhodosporidium toruloides CECT1137, an oleaginous yeast of biotechnological interest.</title>
        <authorList>
            <person name="Morin N."/>
            <person name="Calcas X."/>
            <person name="Devillers H."/>
            <person name="Durrens P."/>
            <person name="Sherman D.J."/>
            <person name="Nicaud J.-M."/>
            <person name="Neuveglise C."/>
        </authorList>
    </citation>
    <scope>NUCLEOTIDE SEQUENCE</scope>
    <source>
        <strain evidence="5">CECT1137</strain>
    </source>
</reference>
<organism evidence="5">
    <name type="scientific">Rhodotorula toruloides</name>
    <name type="common">Yeast</name>
    <name type="synonym">Rhodosporidium toruloides</name>
    <dbReference type="NCBI Taxonomy" id="5286"/>
    <lineage>
        <taxon>Eukaryota</taxon>
        <taxon>Fungi</taxon>
        <taxon>Dikarya</taxon>
        <taxon>Basidiomycota</taxon>
        <taxon>Pucciniomycotina</taxon>
        <taxon>Microbotryomycetes</taxon>
        <taxon>Sporidiobolales</taxon>
        <taxon>Sporidiobolaceae</taxon>
        <taxon>Rhodotorula</taxon>
    </lineage>
</organism>
<sequence>MAPTSVHLCVILHGLWGSPSHVSYLSESLTSHARSTAQPEAGEEESIGLEVLISKANGISAGHLYDGIDVCAERVVEEIDEEVRRLEKEGAKVERFSIVGYSLGGLVARYVLGLLDSRTPSFFTHAQPKNFTTFASPWIGIPAYSSFWSRTFRYLGGRLLSRTGRQLYERDRFLPLRFTDGADKKGVRGEKGKVEAAPLLKVMADPRYSFYKALQKFERIDVFANIVNDRTVPFPTGALESHDPFALARARAQEAAEERGERAHDRIDWQSGGLEITLHDDAPIVASYTRTTSAPSTASPSPSRRRFRLRLRLPTPFRPSTYPVSRPKALFVISLLPLIWPLSIAFLASRSLVHTAQSSRRIRSARKKVEGGREGWLERVGIAVGEVAEGAGGDNPEYAARLEGSADGGVESVGVRHDDDEKTTSSTSAASSTSSATSSTALLDSSPPASSQACASPSSAPSDSDLSAALQLGTDPTFSPSQLSQLSSLNALPHLRKHLVLLDAYFSHGAIVCRDRNFGQHQQGKEVVDWWAREFVV</sequence>
<dbReference type="PANTHER" id="PTHR12482">
    <property type="entry name" value="LIPASE ROG1-RELATED-RELATED"/>
    <property type="match status" value="1"/>
</dbReference>
<dbReference type="Pfam" id="PF05057">
    <property type="entry name" value="DUF676"/>
    <property type="match status" value="1"/>
</dbReference>